<dbReference type="STRING" id="45076.Lwor_2087"/>
<evidence type="ECO:0000313" key="1">
    <source>
        <dbReference type="EMBL" id="KTD76862.1"/>
    </source>
</evidence>
<dbReference type="PATRIC" id="fig|45076.6.peg.2286"/>
<dbReference type="AlphaFoldDB" id="A0A0W1A687"/>
<organism evidence="1 2">
    <name type="scientific">Legionella worsleiensis</name>
    <dbReference type="NCBI Taxonomy" id="45076"/>
    <lineage>
        <taxon>Bacteria</taxon>
        <taxon>Pseudomonadati</taxon>
        <taxon>Pseudomonadota</taxon>
        <taxon>Gammaproteobacteria</taxon>
        <taxon>Legionellales</taxon>
        <taxon>Legionellaceae</taxon>
        <taxon>Legionella</taxon>
    </lineage>
</organism>
<dbReference type="OrthoDB" id="5295974at2"/>
<evidence type="ECO:0000313" key="2">
    <source>
        <dbReference type="Proteomes" id="UP000054662"/>
    </source>
</evidence>
<sequence>MDIIINANCARVPADVIPLQFMPEASLNLLACLGYDSANLPLAQLLARMYGLDGSWVVLSPIHWQATHNDAMIITAGSELQLSDEESRDAFQQLADYLKVDGLTLHYHNAFTWLMNVSDKPCLHAKPVYCLQGHSLMPELAQLDTTMYWQRFFTECQMFFASLAHPTLLNGVWAWSGGSLSSRKSTSICADESFYPMAQACSTNVTLYSPSACLSKEQILLVNAIDVLGVQHRAEVNTYSASWYWLNSAYAIKKYNWFTRIWRSLTHAH</sequence>
<dbReference type="EMBL" id="LNZC01000027">
    <property type="protein sequence ID" value="KTD76862.1"/>
    <property type="molecule type" value="Genomic_DNA"/>
</dbReference>
<proteinExistence type="predicted"/>
<evidence type="ECO:0008006" key="3">
    <source>
        <dbReference type="Google" id="ProtNLM"/>
    </source>
</evidence>
<gene>
    <name evidence="1" type="ORF">Lwor_2087</name>
</gene>
<dbReference type="Proteomes" id="UP000054662">
    <property type="component" value="Unassembled WGS sequence"/>
</dbReference>
<dbReference type="RefSeq" id="WP_058493851.1">
    <property type="nucleotide sequence ID" value="NZ_CBCRUR010000022.1"/>
</dbReference>
<reference evidence="1 2" key="1">
    <citation type="submission" date="2015-11" db="EMBL/GenBank/DDBJ databases">
        <title>Genomic analysis of 38 Legionella species identifies large and diverse effector repertoires.</title>
        <authorList>
            <person name="Burstein D."/>
            <person name="Amaro F."/>
            <person name="Zusman T."/>
            <person name="Lifshitz Z."/>
            <person name="Cohen O."/>
            <person name="Gilbert J.A."/>
            <person name="Pupko T."/>
            <person name="Shuman H.A."/>
            <person name="Segal G."/>
        </authorList>
    </citation>
    <scope>NUCLEOTIDE SEQUENCE [LARGE SCALE GENOMIC DNA]</scope>
    <source>
        <strain evidence="1 2">ATCC 49508</strain>
    </source>
</reference>
<keyword evidence="2" id="KW-1185">Reference proteome</keyword>
<accession>A0A0W1A687</accession>
<protein>
    <recommendedName>
        <fullName evidence="3">Cofactor-independent phosphoglycerate mutase</fullName>
    </recommendedName>
</protein>
<comment type="caution">
    <text evidence="1">The sequence shown here is derived from an EMBL/GenBank/DDBJ whole genome shotgun (WGS) entry which is preliminary data.</text>
</comment>
<name>A0A0W1A687_9GAMM</name>